<feature type="domain" description="Rhamnogalacturonase A/B/Epimerase-like pectate lyase" evidence="1">
    <location>
        <begin position="44"/>
        <end position="274"/>
    </location>
</feature>
<reference evidence="3" key="1">
    <citation type="submission" date="2018-11" db="EMBL/GenBank/DDBJ databases">
        <title>Proposal to divide the Flavobacteriaceae and reorganize its genera based on Amino Acid Identity values calculated from whole genome sequences.</title>
        <authorList>
            <person name="Nicholson A.C."/>
            <person name="Gulvik C.A."/>
            <person name="Whitney A.M."/>
            <person name="Humrighouse B.W."/>
            <person name="Bell M."/>
            <person name="Holmes B."/>
            <person name="Steigerwalt A.G."/>
            <person name="Villarma A."/>
            <person name="Sheth M."/>
            <person name="Batra D."/>
            <person name="Pryor J."/>
            <person name="Bernardet J.-F."/>
            <person name="Hugo C."/>
            <person name="Kampfer P."/>
            <person name="Newman J."/>
            <person name="McQuiston J.R."/>
        </authorList>
    </citation>
    <scope>NUCLEOTIDE SEQUENCE [LARGE SCALE GENOMIC DNA]</scope>
    <source>
        <strain evidence="3">G0229</strain>
    </source>
</reference>
<accession>A0A3G6TE32</accession>
<keyword evidence="3" id="KW-1185">Reference proteome</keyword>
<evidence type="ECO:0000313" key="2">
    <source>
        <dbReference type="EMBL" id="AZB27491.1"/>
    </source>
</evidence>
<dbReference type="KEGG" id="cben:EG339_24290"/>
<dbReference type="InterPro" id="IPR012334">
    <property type="entry name" value="Pectin_lyas_fold"/>
</dbReference>
<dbReference type="InterPro" id="IPR011050">
    <property type="entry name" value="Pectin_lyase_fold/virulence"/>
</dbReference>
<evidence type="ECO:0000313" key="3">
    <source>
        <dbReference type="Proteomes" id="UP000271193"/>
    </source>
</evidence>
<evidence type="ECO:0000259" key="1">
    <source>
        <dbReference type="Pfam" id="PF12708"/>
    </source>
</evidence>
<gene>
    <name evidence="2" type="ORF">EG339_24290</name>
</gene>
<dbReference type="Gene3D" id="2.160.20.10">
    <property type="entry name" value="Single-stranded right-handed beta-helix, Pectin lyase-like"/>
    <property type="match status" value="1"/>
</dbReference>
<protein>
    <recommendedName>
        <fullName evidence="1">Rhamnogalacturonase A/B/Epimerase-like pectate lyase domain-containing protein</fullName>
    </recommendedName>
</protein>
<sequence>MFRINILKFMKVYNSFIQGFLFLFSVLTLGQNQKSIIGDQKWVVSLKDFGAKGDGITDDSDSFQKAVDFCEKNKRKTLFIPFGKFLLKKSVSFKTGGLQLIGEGALLREESWLNETNNKAVNINSSELIIPKNNTGIIFDKNVKDPIRIADIQFSSLEKRQPGNTTAILFQSEWDGPVWPFIIERCHFTGFNFAIKFKAQNQYLVAFVQLKQNAFNQNDECVFFSDIQPKDKQAGIRNLAWGFTFENNMCHDNSRIIRGAFAKDAVNIRDNNMEGNIKYSDGRVPNYLVDIEVSNATVNFEGNHFESIISDAVYVSSVFKDENNNYLPVIRTTALNPKNKIFIKGNNFDGVSNSFKPFTFKGLLVYNYDQVSLFLDECDLRLNESNEENIYLTDFAKKVGTVIKIPVDLNNKKNAVNIGSYRKNDIANWAKQNKQFTLVNSGIARVKEKKYQKISANDQLLVAEVEILNENGTQFLGISTIFEIEYILNGKKEVITKSVRGNYGYKLGRNKNIALIPNCLPSNAQDAKYTASLDYNNDIIGKKSFYLNIIPKLYVLNSMSNIRLKS</sequence>
<dbReference type="Pfam" id="PF12708">
    <property type="entry name" value="Pect-lyase_RHGA_epim"/>
    <property type="match status" value="1"/>
</dbReference>
<dbReference type="AlphaFoldDB" id="A0A3G6TE32"/>
<dbReference type="SUPFAM" id="SSF51126">
    <property type="entry name" value="Pectin lyase-like"/>
    <property type="match status" value="1"/>
</dbReference>
<dbReference type="EMBL" id="CP033932">
    <property type="protein sequence ID" value="AZB27491.1"/>
    <property type="molecule type" value="Genomic_DNA"/>
</dbReference>
<dbReference type="Proteomes" id="UP000271193">
    <property type="component" value="Chromosome"/>
</dbReference>
<organism evidence="2 3">
    <name type="scientific">Chryseobacterium bernardetii</name>
    <dbReference type="NCBI Taxonomy" id="1241978"/>
    <lineage>
        <taxon>Bacteria</taxon>
        <taxon>Pseudomonadati</taxon>
        <taxon>Bacteroidota</taxon>
        <taxon>Flavobacteriia</taxon>
        <taxon>Flavobacteriales</taxon>
        <taxon>Weeksellaceae</taxon>
        <taxon>Chryseobacterium group</taxon>
        <taxon>Chryseobacterium</taxon>
    </lineage>
</organism>
<dbReference type="InterPro" id="IPR024535">
    <property type="entry name" value="RHGA/B-epi-like_pectate_lyase"/>
</dbReference>
<name>A0A3G6TE32_9FLAO</name>
<proteinExistence type="predicted"/>